<dbReference type="Proteomes" id="UP000233730">
    <property type="component" value="Unassembled WGS sequence"/>
</dbReference>
<sequence length="320" mass="34555">MAQKSQEPHRQTHAERRAEQRAKAQARAEQQAKERKQQTIIGVIVIAVVVALLAVAGVAVYRSLHPQASGGESSGTDLTVEQAHEQLKTLDSRPTNADDEGGILISKDGYGKAVENVPTIGIYMDFICPGCGSVNRQLDANLTKLVDAGQINLDLHFMAFMDRFSTDDYSSRAANAILYVSDHDSNPDHLLHAVQNLYAEGFQPQEGSAYVPVSDEQIKEQLTNAGVPEEVAGKAATRSYDDWLNAVFGYTPHQENLQNSEGQMSTPTVTINGHRWDMNSAGGSATMFDALLNAIGLKPDQVGVEGDLPSIGAEGKPITE</sequence>
<protein>
    <submittedName>
        <fullName evidence="4">DSBA oxidoreductase</fullName>
    </submittedName>
</protein>
<reference evidence="4 6" key="1">
    <citation type="submission" date="2017-10" db="EMBL/GenBank/DDBJ databases">
        <title>Bifidobacterium genomics.</title>
        <authorList>
            <person name="Lugli G.A."/>
            <person name="Milani C."/>
            <person name="Mancabelli L."/>
        </authorList>
    </citation>
    <scope>NUCLEOTIDE SEQUENCE [LARGE SCALE GENOMIC DNA]</scope>
    <source>
        <strain evidence="4 6">1524B</strain>
    </source>
</reference>
<organism evidence="4 6">
    <name type="scientific">Bifidobacterium pseudolongum subsp. globosum</name>
    <dbReference type="NCBI Taxonomy" id="1690"/>
    <lineage>
        <taxon>Bacteria</taxon>
        <taxon>Bacillati</taxon>
        <taxon>Actinomycetota</taxon>
        <taxon>Actinomycetes</taxon>
        <taxon>Bifidobacteriales</taxon>
        <taxon>Bifidobacteriaceae</taxon>
        <taxon>Bifidobacterium</taxon>
    </lineage>
</organism>
<dbReference type="Gene3D" id="3.40.30.10">
    <property type="entry name" value="Glutaredoxin"/>
    <property type="match status" value="1"/>
</dbReference>
<proteinExistence type="predicted"/>
<keyword evidence="2" id="KW-0812">Transmembrane</keyword>
<keyword evidence="2" id="KW-1133">Transmembrane helix</keyword>
<evidence type="ECO:0000259" key="3">
    <source>
        <dbReference type="Pfam" id="PF13462"/>
    </source>
</evidence>
<name>A0A2N3QL92_9BIFI</name>
<evidence type="ECO:0000313" key="6">
    <source>
        <dbReference type="Proteomes" id="UP000233730"/>
    </source>
</evidence>
<feature type="compositionally biased region" description="Basic and acidic residues" evidence="1">
    <location>
        <begin position="1"/>
        <end position="22"/>
    </location>
</feature>
<dbReference type="SUPFAM" id="SSF52833">
    <property type="entry name" value="Thioredoxin-like"/>
    <property type="match status" value="1"/>
</dbReference>
<dbReference type="InterPro" id="IPR012336">
    <property type="entry name" value="Thioredoxin-like_fold"/>
</dbReference>
<accession>A0A2N3QL92</accession>
<evidence type="ECO:0000256" key="2">
    <source>
        <dbReference type="SAM" id="Phobius"/>
    </source>
</evidence>
<dbReference type="Pfam" id="PF13462">
    <property type="entry name" value="Thioredoxin_4"/>
    <property type="match status" value="1"/>
</dbReference>
<dbReference type="RefSeq" id="WP_101429204.1">
    <property type="nucleotide sequence ID" value="NZ_PCGZ01000001.1"/>
</dbReference>
<dbReference type="AlphaFoldDB" id="A0A2N3QL92"/>
<gene>
    <name evidence="4" type="ORF">CQR46_0022</name>
    <name evidence="5" type="ORF">PG2093B_1685</name>
</gene>
<evidence type="ECO:0000313" key="7">
    <source>
        <dbReference type="Proteomes" id="UP000292568"/>
    </source>
</evidence>
<dbReference type="Proteomes" id="UP000292568">
    <property type="component" value="Unassembled WGS sequence"/>
</dbReference>
<evidence type="ECO:0000313" key="5">
    <source>
        <dbReference type="EMBL" id="RYQ08360.1"/>
    </source>
</evidence>
<keyword evidence="2" id="KW-0472">Membrane</keyword>
<feature type="domain" description="Thioredoxin-like fold" evidence="3">
    <location>
        <begin position="119"/>
        <end position="279"/>
    </location>
</feature>
<evidence type="ECO:0000256" key="1">
    <source>
        <dbReference type="SAM" id="MobiDB-lite"/>
    </source>
</evidence>
<dbReference type="EMBL" id="PCGZ01000001">
    <property type="protein sequence ID" value="PKU92447.1"/>
    <property type="molecule type" value="Genomic_DNA"/>
</dbReference>
<comment type="caution">
    <text evidence="4">The sequence shown here is derived from an EMBL/GenBank/DDBJ whole genome shotgun (WGS) entry which is preliminary data.</text>
</comment>
<evidence type="ECO:0000313" key="4">
    <source>
        <dbReference type="EMBL" id="PKU92447.1"/>
    </source>
</evidence>
<dbReference type="EMBL" id="RYUH01000017">
    <property type="protein sequence ID" value="RYQ08360.1"/>
    <property type="molecule type" value="Genomic_DNA"/>
</dbReference>
<feature type="region of interest" description="Disordered" evidence="1">
    <location>
        <begin position="1"/>
        <end position="30"/>
    </location>
</feature>
<feature type="transmembrane region" description="Helical" evidence="2">
    <location>
        <begin position="40"/>
        <end position="61"/>
    </location>
</feature>
<dbReference type="InterPro" id="IPR036249">
    <property type="entry name" value="Thioredoxin-like_sf"/>
</dbReference>
<reference evidence="5 7" key="2">
    <citation type="submission" date="2018-12" db="EMBL/GenBank/DDBJ databases">
        <title>Unveiling genomic diversity among members of the Bifidobacterium pseudolongum species, a widely distributed gut commensal of the animal kingdom.</title>
        <authorList>
            <person name="Lugli G.A."/>
            <person name="Duranti S."/>
            <person name="Albert K."/>
            <person name="Mancabelli L."/>
            <person name="Napoli S."/>
            <person name="Viappiani A."/>
            <person name="Anzalone R."/>
            <person name="Longhi G."/>
            <person name="Milani C."/>
            <person name="Turroni F."/>
            <person name="Alessandri G."/>
            <person name="Sela D.A."/>
            <person name="Van Sinderen D."/>
            <person name="Ventura M."/>
        </authorList>
    </citation>
    <scope>NUCLEOTIDE SEQUENCE [LARGE SCALE GENOMIC DNA]</scope>
    <source>
        <strain evidence="5 7">2093B</strain>
    </source>
</reference>